<proteinExistence type="predicted"/>
<organism evidence="1 2">
    <name type="scientific">Lysinibacillus fusiformis</name>
    <dbReference type="NCBI Taxonomy" id="28031"/>
    <lineage>
        <taxon>Bacteria</taxon>
        <taxon>Bacillati</taxon>
        <taxon>Bacillota</taxon>
        <taxon>Bacilli</taxon>
        <taxon>Bacillales</taxon>
        <taxon>Bacillaceae</taxon>
        <taxon>Lysinibacillus</taxon>
    </lineage>
</organism>
<evidence type="ECO:0000313" key="1">
    <source>
        <dbReference type="EMBL" id="SEQ59243.1"/>
    </source>
</evidence>
<reference evidence="1 2" key="1">
    <citation type="submission" date="2016-10" db="EMBL/GenBank/DDBJ databases">
        <authorList>
            <person name="Varghese N."/>
            <person name="Submissions S."/>
        </authorList>
    </citation>
    <scope>NUCLEOTIDE SEQUENCE [LARGE SCALE GENOMIC DNA]</scope>
    <source>
        <strain evidence="1 2">TC-13</strain>
    </source>
</reference>
<accession>A0A1H9HAD6</accession>
<dbReference type="Proteomes" id="UP000199410">
    <property type="component" value="Unassembled WGS sequence"/>
</dbReference>
<gene>
    <name evidence="1" type="ORF">SAMN02787113_01964</name>
</gene>
<evidence type="ECO:0000313" key="2">
    <source>
        <dbReference type="Proteomes" id="UP000199410"/>
    </source>
</evidence>
<dbReference type="EMBL" id="FOEL01000006">
    <property type="protein sequence ID" value="SEQ59243.1"/>
    <property type="molecule type" value="Genomic_DNA"/>
</dbReference>
<dbReference type="RefSeq" id="WP_089986028.1">
    <property type="nucleotide sequence ID" value="NZ_FMVP01000006.1"/>
</dbReference>
<sequence>MRETANYNFPVPERSDYAKIETIAQTFEKIDVEIKRIDVKVDESEQEVDYVKHPGYGVTTFTSPTYFVTLSPAPTQYVDGMGLVLRLNADQIAGNAAINVNGLGGKNILNSKGFSVTNLKKDAIYSFRYSTAKGAFILQGESEVEIGKQIITPSTTNQTILKGLHDGTGFVVGDVNLIPSNIIKDKSIFGVLGNVDPAKIATGTTTATYADNNRYVMVTISGISFNPKMAILYASRLSALIHTTPECWIPSLSLNVRAGNINEGYGYRNFNYGFTVTFLKDNYQFDVGEYKYILIG</sequence>
<name>A0A1H9HAD6_9BACI</name>
<comment type="caution">
    <text evidence="1">The sequence shown here is derived from an EMBL/GenBank/DDBJ whole genome shotgun (WGS) entry which is preliminary data.</text>
</comment>
<dbReference type="AlphaFoldDB" id="A0A1H9HAD6"/>
<protein>
    <submittedName>
        <fullName evidence="1">Uncharacterized protein</fullName>
    </submittedName>
</protein>